<accession>A0A0M3I8K4</accession>
<evidence type="ECO:0000313" key="2">
    <source>
        <dbReference type="WBParaSite" id="ALUE_0001368901-mRNA-1"/>
    </source>
</evidence>
<dbReference type="Proteomes" id="UP000036681">
    <property type="component" value="Unplaced"/>
</dbReference>
<sequence length="52" mass="5655">MFISSIFLCGCIRKGEEMKGGYCRGCQYLLSTVGSSTKHLLLCSLSSPSTYP</sequence>
<organism evidence="1 2">
    <name type="scientific">Ascaris lumbricoides</name>
    <name type="common">Giant roundworm</name>
    <dbReference type="NCBI Taxonomy" id="6252"/>
    <lineage>
        <taxon>Eukaryota</taxon>
        <taxon>Metazoa</taxon>
        <taxon>Ecdysozoa</taxon>
        <taxon>Nematoda</taxon>
        <taxon>Chromadorea</taxon>
        <taxon>Rhabditida</taxon>
        <taxon>Spirurina</taxon>
        <taxon>Ascaridomorpha</taxon>
        <taxon>Ascaridoidea</taxon>
        <taxon>Ascarididae</taxon>
        <taxon>Ascaris</taxon>
    </lineage>
</organism>
<evidence type="ECO:0000313" key="1">
    <source>
        <dbReference type="Proteomes" id="UP000036681"/>
    </source>
</evidence>
<dbReference type="WBParaSite" id="ALUE_0001368901-mRNA-1">
    <property type="protein sequence ID" value="ALUE_0001368901-mRNA-1"/>
    <property type="gene ID" value="ALUE_0001368901"/>
</dbReference>
<keyword evidence="1" id="KW-1185">Reference proteome</keyword>
<reference evidence="2" key="1">
    <citation type="submission" date="2017-02" db="UniProtKB">
        <authorList>
            <consortium name="WormBaseParasite"/>
        </authorList>
    </citation>
    <scope>IDENTIFICATION</scope>
</reference>
<dbReference type="AlphaFoldDB" id="A0A0M3I8K4"/>
<protein>
    <submittedName>
        <fullName evidence="2">Uncharacterized protein</fullName>
    </submittedName>
</protein>
<name>A0A0M3I8K4_ASCLU</name>
<proteinExistence type="predicted"/>